<dbReference type="Proteomes" id="UP000002675">
    <property type="component" value="Chromosome I"/>
</dbReference>
<dbReference type="HOGENOM" id="CLU_756360_0_0_6"/>
<reference evidence="1 2" key="1">
    <citation type="journal article" date="2003" name="Genome Res.">
        <title>Comparative genome analysis of Vibrio vulnificus, a marine pathogen.</title>
        <authorList>
            <person name="Chen C.Y."/>
            <person name="Wu K.M."/>
            <person name="Chang Y.C."/>
            <person name="Chang C.H."/>
            <person name="Tsai H.C."/>
            <person name="Liao T.L."/>
            <person name="Liu Y.M."/>
            <person name="Chen H.J."/>
            <person name="Shen A.B."/>
            <person name="Li J.C."/>
            <person name="Su T.L."/>
            <person name="Shao C.P."/>
            <person name="Lee C.T."/>
            <person name="Hor L.I."/>
            <person name="Tsai S.F."/>
        </authorList>
    </citation>
    <scope>NUCLEOTIDE SEQUENCE [LARGE SCALE GENOMIC DNA]</scope>
    <source>
        <strain evidence="1 2">YJ016</strain>
    </source>
</reference>
<proteinExistence type="predicted"/>
<accession>Q7MP47</accession>
<name>Q7MP47_VIBVY</name>
<protein>
    <submittedName>
        <fullName evidence="1">Uncharacterized protein</fullName>
    </submittedName>
</protein>
<dbReference type="EMBL" id="BA000037">
    <property type="protein sequence ID" value="BAC93281.1"/>
    <property type="molecule type" value="Genomic_DNA"/>
</dbReference>
<evidence type="ECO:0000313" key="2">
    <source>
        <dbReference type="Proteomes" id="UP000002675"/>
    </source>
</evidence>
<dbReference type="AlphaFoldDB" id="Q7MP47"/>
<evidence type="ECO:0000313" key="1">
    <source>
        <dbReference type="EMBL" id="BAC93281.1"/>
    </source>
</evidence>
<sequence>MGCTPQAVILIYHYYCWLREFLLTFQYCPRNELSLMLNEKFRMPVIKLGNPFLPSPDEVSAFLGLPVSPREKIKWLNASVVKSKLPTDRTLDNISKEGIRWKSIRQFAWQLARVFVRKGWSLNVSLPDGGIHKSDLSFWWSHTLKGVQQGLSSTSGELNLGLLVSYIDKRCVAYQRQLAFIQDAPDINENNQHELISGYYLPVLDFTLLSEQEKALVKNWLKSPSELASKETEQAMLCFCYDFWLSLMSVIDVMFLEDWDKHYAEYTPSVHAQQYGLFGQVFNREERTFLGKFFGLIKEQTNQTYAQLSEYVVLPVSEYERNGLLKRDVQQARFKEWRSGKSLPSVEALSTFFANMDAGRQGADLLIYALFMRALDKVGSRSLPDIYTKVGSRSLPDIYTTSRYQRYFQHYAP</sequence>
<organism evidence="1 2">
    <name type="scientific">Vibrio vulnificus (strain YJ016)</name>
    <dbReference type="NCBI Taxonomy" id="196600"/>
    <lineage>
        <taxon>Bacteria</taxon>
        <taxon>Pseudomonadati</taxon>
        <taxon>Pseudomonadota</taxon>
        <taxon>Gammaproteobacteria</taxon>
        <taxon>Vibrionales</taxon>
        <taxon>Vibrionaceae</taxon>
        <taxon>Vibrio</taxon>
    </lineage>
</organism>
<dbReference type="KEGG" id="vvy:VV0517"/>
<gene>
    <name evidence="1" type="ordered locus">VV0517</name>
</gene>